<evidence type="ECO:0000259" key="1">
    <source>
        <dbReference type="Pfam" id="PF09836"/>
    </source>
</evidence>
<dbReference type="Proteomes" id="UP001556692">
    <property type="component" value="Unassembled WGS sequence"/>
</dbReference>
<comment type="caution">
    <text evidence="2">The sequence shown here is derived from an EMBL/GenBank/DDBJ whole genome shotgun (WGS) entry which is preliminary data.</text>
</comment>
<name>A0ABV3SBG5_9HYPH</name>
<dbReference type="EMBL" id="JBDPGJ010000001">
    <property type="protein sequence ID" value="MEX0404083.1"/>
    <property type="molecule type" value="Genomic_DNA"/>
</dbReference>
<accession>A0ABV3SBG5</accession>
<dbReference type="Pfam" id="PF09836">
    <property type="entry name" value="DUF2063"/>
    <property type="match status" value="1"/>
</dbReference>
<keyword evidence="3" id="KW-1185">Reference proteome</keyword>
<dbReference type="InterPro" id="IPR018640">
    <property type="entry name" value="DUF2063"/>
</dbReference>
<evidence type="ECO:0000313" key="2">
    <source>
        <dbReference type="EMBL" id="MEX0404083.1"/>
    </source>
</evidence>
<reference evidence="2 3" key="1">
    <citation type="submission" date="2024-05" db="EMBL/GenBank/DDBJ databases">
        <authorList>
            <person name="Jiang F."/>
        </authorList>
    </citation>
    <scope>NUCLEOTIDE SEQUENCE [LARGE SCALE GENOMIC DNA]</scope>
    <source>
        <strain evidence="2 3">LZ166</strain>
    </source>
</reference>
<sequence length="271" mass="28691">MERAAEVGRPGLPAPGEAAGGYAAAFAACLLDPDRNAPENIAAPGGGRAAKRFAVYRNNVAASLVNALADIYPATARIAGEEFFRAMALVFARSSPPRSRVLSEYGHDFPGFIAGFEPAARMPYLADVARLERAWLDAYHAADAPPLDPRALGELPPEDLASARFTPHPAMRLVRSRFAVVSILEANRGDAGNAGRIRGDVAEDALVTRPRARVEVRRLEPGCAVFLECLAAGASLALAVEEAFAEEPAFDPGKAIALMLEARAFSAVIQD</sequence>
<protein>
    <submittedName>
        <fullName evidence="2">DNA-binding domain-containing protein</fullName>
    </submittedName>
</protein>
<dbReference type="RefSeq" id="WP_367951989.1">
    <property type="nucleotide sequence ID" value="NZ_JBDPGJ010000001.1"/>
</dbReference>
<gene>
    <name evidence="2" type="ORF">ABGN05_00245</name>
</gene>
<dbReference type="InterPro" id="IPR044922">
    <property type="entry name" value="DUF2063_N_sf"/>
</dbReference>
<evidence type="ECO:0000313" key="3">
    <source>
        <dbReference type="Proteomes" id="UP001556692"/>
    </source>
</evidence>
<dbReference type="GO" id="GO:0003677">
    <property type="term" value="F:DNA binding"/>
    <property type="evidence" value="ECO:0007669"/>
    <property type="project" value="UniProtKB-KW"/>
</dbReference>
<keyword evidence="2" id="KW-0238">DNA-binding</keyword>
<feature type="domain" description="Putative DNA-binding" evidence="1">
    <location>
        <begin position="24"/>
        <end position="113"/>
    </location>
</feature>
<proteinExistence type="predicted"/>
<dbReference type="PROSITE" id="PS51257">
    <property type="entry name" value="PROKAR_LIPOPROTEIN"/>
    <property type="match status" value="1"/>
</dbReference>
<organism evidence="2 3">
    <name type="scientific">Aquibium pacificus</name>
    <dbReference type="NCBI Taxonomy" id="3153579"/>
    <lineage>
        <taxon>Bacteria</taxon>
        <taxon>Pseudomonadati</taxon>
        <taxon>Pseudomonadota</taxon>
        <taxon>Alphaproteobacteria</taxon>
        <taxon>Hyphomicrobiales</taxon>
        <taxon>Phyllobacteriaceae</taxon>
        <taxon>Aquibium</taxon>
    </lineage>
</organism>
<dbReference type="Gene3D" id="1.10.150.690">
    <property type="entry name" value="DUF2063"/>
    <property type="match status" value="1"/>
</dbReference>